<keyword evidence="4" id="KW-1185">Reference proteome</keyword>
<keyword evidence="1" id="KW-0732">Signal</keyword>
<organism evidence="3 4">
    <name type="scientific">Culter alburnus</name>
    <name type="common">Topmouth culter</name>
    <dbReference type="NCBI Taxonomy" id="194366"/>
    <lineage>
        <taxon>Eukaryota</taxon>
        <taxon>Metazoa</taxon>
        <taxon>Chordata</taxon>
        <taxon>Craniata</taxon>
        <taxon>Vertebrata</taxon>
        <taxon>Euteleostomi</taxon>
        <taxon>Actinopterygii</taxon>
        <taxon>Neopterygii</taxon>
        <taxon>Teleostei</taxon>
        <taxon>Ostariophysi</taxon>
        <taxon>Cypriniformes</taxon>
        <taxon>Xenocyprididae</taxon>
        <taxon>Xenocypridinae</taxon>
        <taxon>Culter</taxon>
    </lineage>
</organism>
<reference evidence="3 4" key="1">
    <citation type="submission" date="2024-05" db="EMBL/GenBank/DDBJ databases">
        <title>A high-quality chromosomal-level genome assembly of Topmouth culter (Culter alburnus).</title>
        <authorList>
            <person name="Zhao H."/>
        </authorList>
    </citation>
    <scope>NUCLEOTIDE SEQUENCE [LARGE SCALE GENOMIC DNA]</scope>
    <source>
        <strain evidence="3">CATC2023</strain>
        <tissue evidence="3">Muscle</tissue>
    </source>
</reference>
<evidence type="ECO:0000256" key="1">
    <source>
        <dbReference type="SAM" id="SignalP"/>
    </source>
</evidence>
<dbReference type="InterPro" id="IPR016187">
    <property type="entry name" value="CTDL_fold"/>
</dbReference>
<proteinExistence type="predicted"/>
<sequence length="196" mass="22940">MDRLFHLVFLLSGFCSYTRGTLHDYVLIQEQKTWDEAQAYCRKNHIDLATIQSNEDSANLQEAVYKMTKIAWIGLYNDINSWRWSYQDEKITFQSWTTGEPNNYNGHEECVMMYGSTWNDWGCSDLFPFFCYNGTKQQIVRIKVKSSQNINDPEVMEAILQLIKQKLKEQGIENDTSVTWNAQPNGNVFHTIENKP</sequence>
<gene>
    <name evidence="3" type="ORF">ABG768_021384</name>
</gene>
<dbReference type="PANTHER" id="PTHR45784">
    <property type="entry name" value="C-TYPE LECTIN DOMAIN FAMILY 20 MEMBER A-RELATED"/>
    <property type="match status" value="1"/>
</dbReference>
<evidence type="ECO:0000259" key="2">
    <source>
        <dbReference type="PROSITE" id="PS50041"/>
    </source>
</evidence>
<feature type="domain" description="C-type lectin" evidence="2">
    <location>
        <begin position="25"/>
        <end position="132"/>
    </location>
</feature>
<accession>A0AAW2AR26</accession>
<dbReference type="Pfam" id="PF00059">
    <property type="entry name" value="Lectin_C"/>
    <property type="match status" value="1"/>
</dbReference>
<protein>
    <recommendedName>
        <fullName evidence="2">C-type lectin domain-containing protein</fullName>
    </recommendedName>
</protein>
<dbReference type="InterPro" id="IPR016186">
    <property type="entry name" value="C-type_lectin-like/link_sf"/>
</dbReference>
<feature type="signal peptide" evidence="1">
    <location>
        <begin position="1"/>
        <end position="20"/>
    </location>
</feature>
<dbReference type="SUPFAM" id="SSF56436">
    <property type="entry name" value="C-type lectin-like"/>
    <property type="match status" value="1"/>
</dbReference>
<dbReference type="CDD" id="cd03602">
    <property type="entry name" value="CLECT_1"/>
    <property type="match status" value="1"/>
</dbReference>
<dbReference type="Proteomes" id="UP001479290">
    <property type="component" value="Unassembled WGS sequence"/>
</dbReference>
<dbReference type="PROSITE" id="PS50041">
    <property type="entry name" value="C_TYPE_LECTIN_2"/>
    <property type="match status" value="1"/>
</dbReference>
<feature type="chain" id="PRO_5043755177" description="C-type lectin domain-containing protein" evidence="1">
    <location>
        <begin position="21"/>
        <end position="196"/>
    </location>
</feature>
<name>A0AAW2AR26_CULAL</name>
<comment type="caution">
    <text evidence="3">The sequence shown here is derived from an EMBL/GenBank/DDBJ whole genome shotgun (WGS) entry which is preliminary data.</text>
</comment>
<dbReference type="PANTHER" id="PTHR45784:SF3">
    <property type="entry name" value="C-TYPE LECTIN DOMAIN FAMILY 4 MEMBER K-LIKE-RELATED"/>
    <property type="match status" value="1"/>
</dbReference>
<dbReference type="EMBL" id="JAWDJR010000004">
    <property type="protein sequence ID" value="KAK9976179.1"/>
    <property type="molecule type" value="Genomic_DNA"/>
</dbReference>
<dbReference type="AlphaFoldDB" id="A0AAW2AR26"/>
<evidence type="ECO:0000313" key="4">
    <source>
        <dbReference type="Proteomes" id="UP001479290"/>
    </source>
</evidence>
<dbReference type="Gene3D" id="3.10.100.10">
    <property type="entry name" value="Mannose-Binding Protein A, subunit A"/>
    <property type="match status" value="1"/>
</dbReference>
<dbReference type="InterPro" id="IPR001304">
    <property type="entry name" value="C-type_lectin-like"/>
</dbReference>
<dbReference type="SMART" id="SM00034">
    <property type="entry name" value="CLECT"/>
    <property type="match status" value="1"/>
</dbReference>
<evidence type="ECO:0000313" key="3">
    <source>
        <dbReference type="EMBL" id="KAK9976179.1"/>
    </source>
</evidence>